<feature type="region of interest" description="Disordered" evidence="1">
    <location>
        <begin position="44"/>
        <end position="137"/>
    </location>
</feature>
<organism evidence="2 3">
    <name type="scientific">Cytospora mali</name>
    <name type="common">Apple Valsa canker fungus</name>
    <name type="synonym">Valsa mali</name>
    <dbReference type="NCBI Taxonomy" id="578113"/>
    <lineage>
        <taxon>Eukaryota</taxon>
        <taxon>Fungi</taxon>
        <taxon>Dikarya</taxon>
        <taxon>Ascomycota</taxon>
        <taxon>Pezizomycotina</taxon>
        <taxon>Sordariomycetes</taxon>
        <taxon>Sordariomycetidae</taxon>
        <taxon>Diaporthales</taxon>
        <taxon>Cytosporaceae</taxon>
        <taxon>Cytospora</taxon>
    </lineage>
</organism>
<evidence type="ECO:0000256" key="1">
    <source>
        <dbReference type="SAM" id="MobiDB-lite"/>
    </source>
</evidence>
<evidence type="ECO:0000313" key="2">
    <source>
        <dbReference type="EMBL" id="KUI52947.1"/>
    </source>
</evidence>
<feature type="compositionally biased region" description="Polar residues" evidence="1">
    <location>
        <begin position="178"/>
        <end position="191"/>
    </location>
</feature>
<feature type="compositionally biased region" description="Polar residues" evidence="1">
    <location>
        <begin position="68"/>
        <end position="77"/>
    </location>
</feature>
<dbReference type="EMBL" id="KN714667">
    <property type="protein sequence ID" value="KUI52947.1"/>
    <property type="molecule type" value="Genomic_DNA"/>
</dbReference>
<sequence>MENNMFPCHIGATGPAGFPANPTDNHANEVARVASDGSAIHEEIISVSAQQIPSSTLRSNSSAASSSEGTMQNSPEYTFQGAPRPNPKSGSRDGRRDGPANGEPSSSTAGQRGRKRKNPPDPSTSDEASHRPPAHRRRVLEYCAGCTERKSNGGNKKHHCEDCRYVDTDKDSQRASEARSTTGGPTSQTKAQKLYCEKCTARKNEPGEGDRIRKNAKHKCAKCREVRGQAVSPEESITQLQPQPEAEIEGPVDIDDGVELQPQPEAAIEWPVDIDNGEAAPWDNVDLQAPAAAEGDERLDVDNDEVGFLGQIDWTVSERARTQTPRPVENSPEPVSALGPAFNPWGSDVFLCPAQPPMVFECMWPWPN</sequence>
<gene>
    <name evidence="2" type="ORF">VP1G_00323</name>
</gene>
<reference evidence="3" key="1">
    <citation type="submission" date="2014-12" db="EMBL/GenBank/DDBJ databases">
        <title>Genome Sequence of Valsa Canker Pathogens Uncovers a Specific Adaption of Colonization on Woody Bark.</title>
        <authorList>
            <person name="Yin Z."/>
            <person name="Liu H."/>
            <person name="Gao X."/>
            <person name="Li Z."/>
            <person name="Song N."/>
            <person name="Ke X."/>
            <person name="Dai Q."/>
            <person name="Wu Y."/>
            <person name="Sun Y."/>
            <person name="Xu J.-R."/>
            <person name="Kang Z.K."/>
            <person name="Wang L."/>
            <person name="Huang L."/>
        </authorList>
    </citation>
    <scope>NUCLEOTIDE SEQUENCE [LARGE SCALE GENOMIC DNA]</scope>
    <source>
        <strain evidence="3">SXYL134</strain>
    </source>
</reference>
<name>A0A194UMR0_CYTMA</name>
<feature type="compositionally biased region" description="Low complexity" evidence="1">
    <location>
        <begin position="54"/>
        <end position="67"/>
    </location>
</feature>
<evidence type="ECO:0000313" key="3">
    <source>
        <dbReference type="Proteomes" id="UP000078576"/>
    </source>
</evidence>
<dbReference type="AlphaFoldDB" id="A0A194UMR0"/>
<feature type="compositionally biased region" description="Basic and acidic residues" evidence="1">
    <location>
        <begin position="166"/>
        <end position="177"/>
    </location>
</feature>
<feature type="region of interest" description="Disordered" evidence="1">
    <location>
        <begin position="166"/>
        <end position="192"/>
    </location>
</feature>
<proteinExistence type="predicted"/>
<dbReference type="Proteomes" id="UP000078576">
    <property type="component" value="Unassembled WGS sequence"/>
</dbReference>
<accession>A0A194UMR0</accession>
<keyword evidence="3" id="KW-1185">Reference proteome</keyword>
<protein>
    <recommendedName>
        <fullName evidence="4">Stc1 domain-containing protein</fullName>
    </recommendedName>
</protein>
<evidence type="ECO:0008006" key="4">
    <source>
        <dbReference type="Google" id="ProtNLM"/>
    </source>
</evidence>